<dbReference type="PANTHER" id="PTHR16655">
    <property type="entry name" value="COCAINE AND AMPHETAMINE REGULATED TRANSCRIPT PROTEIN"/>
    <property type="match status" value="1"/>
</dbReference>
<dbReference type="Pfam" id="PF06373">
    <property type="entry name" value="CART"/>
    <property type="match status" value="1"/>
</dbReference>
<evidence type="ECO:0000313" key="2">
    <source>
        <dbReference type="EMBL" id="KAJ3612753.1"/>
    </source>
</evidence>
<feature type="signal peptide" evidence="1">
    <location>
        <begin position="1"/>
        <end position="23"/>
    </location>
</feature>
<dbReference type="GO" id="GO:0032099">
    <property type="term" value="P:negative regulation of appetite"/>
    <property type="evidence" value="ECO:0007669"/>
    <property type="project" value="InterPro"/>
</dbReference>
<dbReference type="Proteomes" id="UP001148018">
    <property type="component" value="Unassembled WGS sequence"/>
</dbReference>
<dbReference type="InterPro" id="IPR009106">
    <property type="entry name" value="CART"/>
</dbReference>
<comment type="caution">
    <text evidence="2">The sequence shown here is derived from an EMBL/GenBank/DDBJ whole genome shotgun (WGS) entry which is preliminary data.</text>
</comment>
<keyword evidence="3" id="KW-1185">Reference proteome</keyword>
<keyword evidence="1" id="KW-0732">Signal</keyword>
<proteinExistence type="predicted"/>
<dbReference type="AlphaFoldDB" id="A0A9Q0EWF1"/>
<evidence type="ECO:0000256" key="1">
    <source>
        <dbReference type="SAM" id="SignalP"/>
    </source>
</evidence>
<accession>A0A9Q0EWF1</accession>
<reference evidence="2" key="1">
    <citation type="submission" date="2022-07" db="EMBL/GenBank/DDBJ databases">
        <title>Chromosome-level genome of Muraenolepis orangiensis.</title>
        <authorList>
            <person name="Kim J."/>
        </authorList>
    </citation>
    <scope>NUCLEOTIDE SEQUENCE</scope>
    <source>
        <strain evidence="2">KU_S4_2022</strain>
        <tissue evidence="2">Muscle</tissue>
    </source>
</reference>
<organism evidence="2 3">
    <name type="scientific">Muraenolepis orangiensis</name>
    <name type="common">Patagonian moray cod</name>
    <dbReference type="NCBI Taxonomy" id="630683"/>
    <lineage>
        <taxon>Eukaryota</taxon>
        <taxon>Metazoa</taxon>
        <taxon>Chordata</taxon>
        <taxon>Craniata</taxon>
        <taxon>Vertebrata</taxon>
        <taxon>Euteleostomi</taxon>
        <taxon>Actinopterygii</taxon>
        <taxon>Neopterygii</taxon>
        <taxon>Teleostei</taxon>
        <taxon>Neoteleostei</taxon>
        <taxon>Acanthomorphata</taxon>
        <taxon>Zeiogadaria</taxon>
        <taxon>Gadariae</taxon>
        <taxon>Gadiformes</taxon>
        <taxon>Muraenolepidoidei</taxon>
        <taxon>Muraenolepididae</taxon>
        <taxon>Muraenolepis</taxon>
    </lineage>
</organism>
<dbReference type="GO" id="GO:0008343">
    <property type="term" value="P:adult feeding behavior"/>
    <property type="evidence" value="ECO:0007669"/>
    <property type="project" value="InterPro"/>
</dbReference>
<dbReference type="GO" id="GO:0005615">
    <property type="term" value="C:extracellular space"/>
    <property type="evidence" value="ECO:0007669"/>
    <property type="project" value="InterPro"/>
</dbReference>
<sequence>MASACMLLLAFTCCWAFLWVAHGEESSFETRALDFPMKTEEKELIEALQEVLQKLRNKEMPSEKKLGWVPSSGD</sequence>
<dbReference type="PANTHER" id="PTHR16655:SF4">
    <property type="entry name" value="COCAINE- AND AMPHETAMINE-REGULATED TRANSCRIPT PROTEIN"/>
    <property type="match status" value="1"/>
</dbReference>
<feature type="chain" id="PRO_5040435224" evidence="1">
    <location>
        <begin position="24"/>
        <end position="74"/>
    </location>
</feature>
<gene>
    <name evidence="2" type="ORF">NHX12_019011</name>
</gene>
<dbReference type="GO" id="GO:0007186">
    <property type="term" value="P:G protein-coupled receptor signaling pathway"/>
    <property type="evidence" value="ECO:0007669"/>
    <property type="project" value="InterPro"/>
</dbReference>
<protein>
    <submittedName>
        <fullName evidence="2">Uncharacterized protein</fullName>
    </submittedName>
</protein>
<dbReference type="GO" id="GO:0043410">
    <property type="term" value="P:positive regulation of MAPK cascade"/>
    <property type="evidence" value="ECO:0007669"/>
    <property type="project" value="InterPro"/>
</dbReference>
<name>A0A9Q0EWF1_9TELE</name>
<dbReference type="EMBL" id="JANIIK010000035">
    <property type="protein sequence ID" value="KAJ3612753.1"/>
    <property type="molecule type" value="Genomic_DNA"/>
</dbReference>
<dbReference type="OrthoDB" id="9936511at2759"/>
<dbReference type="GO" id="GO:0009267">
    <property type="term" value="P:cellular response to starvation"/>
    <property type="evidence" value="ECO:0007669"/>
    <property type="project" value="InterPro"/>
</dbReference>
<evidence type="ECO:0000313" key="3">
    <source>
        <dbReference type="Proteomes" id="UP001148018"/>
    </source>
</evidence>